<dbReference type="AlphaFoldDB" id="A0AA35TSP6"/>
<protein>
    <submittedName>
        <fullName evidence="2">Uncharacterized protein</fullName>
    </submittedName>
</protein>
<evidence type="ECO:0000313" key="3">
    <source>
        <dbReference type="Proteomes" id="UP001174909"/>
    </source>
</evidence>
<name>A0AA35TSP6_GEOBA</name>
<keyword evidence="1" id="KW-0812">Transmembrane</keyword>
<keyword evidence="1" id="KW-1133">Transmembrane helix</keyword>
<dbReference type="EMBL" id="CASHTH010004009">
    <property type="protein sequence ID" value="CAI8052371.1"/>
    <property type="molecule type" value="Genomic_DNA"/>
</dbReference>
<evidence type="ECO:0000313" key="2">
    <source>
        <dbReference type="EMBL" id="CAI8052371.1"/>
    </source>
</evidence>
<feature type="transmembrane region" description="Helical" evidence="1">
    <location>
        <begin position="52"/>
        <end position="76"/>
    </location>
</feature>
<keyword evidence="1" id="KW-0472">Membrane</keyword>
<dbReference type="Proteomes" id="UP001174909">
    <property type="component" value="Unassembled WGS sequence"/>
</dbReference>
<accession>A0AA35TSP6</accession>
<evidence type="ECO:0000256" key="1">
    <source>
        <dbReference type="SAM" id="Phobius"/>
    </source>
</evidence>
<proteinExistence type="predicted"/>
<reference evidence="2" key="1">
    <citation type="submission" date="2023-03" db="EMBL/GenBank/DDBJ databases">
        <authorList>
            <person name="Steffen K."/>
            <person name="Cardenas P."/>
        </authorList>
    </citation>
    <scope>NUCLEOTIDE SEQUENCE</scope>
</reference>
<comment type="caution">
    <text evidence="2">The sequence shown here is derived from an EMBL/GenBank/DDBJ whole genome shotgun (WGS) entry which is preliminary data.</text>
</comment>
<sequence length="81" mass="9207">TVASVVNSCLFLNLLAFVCVLPAIYYTFHIPDLKTTPSKPREGRMLNRARRALVWNSLSLLTYIPYSVVVTCAIYFNTNHK</sequence>
<keyword evidence="3" id="KW-1185">Reference proteome</keyword>
<feature type="non-terminal residue" evidence="2">
    <location>
        <position position="1"/>
    </location>
</feature>
<feature type="transmembrane region" description="Helical" evidence="1">
    <location>
        <begin position="12"/>
        <end position="31"/>
    </location>
</feature>
<organism evidence="2 3">
    <name type="scientific">Geodia barretti</name>
    <name type="common">Barrett's horny sponge</name>
    <dbReference type="NCBI Taxonomy" id="519541"/>
    <lineage>
        <taxon>Eukaryota</taxon>
        <taxon>Metazoa</taxon>
        <taxon>Porifera</taxon>
        <taxon>Demospongiae</taxon>
        <taxon>Heteroscleromorpha</taxon>
        <taxon>Tetractinellida</taxon>
        <taxon>Astrophorina</taxon>
        <taxon>Geodiidae</taxon>
        <taxon>Geodia</taxon>
    </lineage>
</organism>
<gene>
    <name evidence="2" type="ORF">GBAR_LOCUS28650</name>
</gene>